<dbReference type="RefSeq" id="WP_116853362.1">
    <property type="nucleotide sequence ID" value="NZ_QTJV01000002.1"/>
</dbReference>
<proteinExistence type="inferred from homology"/>
<evidence type="ECO:0000259" key="4">
    <source>
        <dbReference type="PROSITE" id="PS52004"/>
    </source>
</evidence>
<organism evidence="5 6">
    <name type="scientific">Chitinophaga silvisoli</name>
    <dbReference type="NCBI Taxonomy" id="2291814"/>
    <lineage>
        <taxon>Bacteria</taxon>
        <taxon>Pseudomonadati</taxon>
        <taxon>Bacteroidota</taxon>
        <taxon>Chitinophagia</taxon>
        <taxon>Chitinophagales</taxon>
        <taxon>Chitinophagaceae</taxon>
        <taxon>Chitinophaga</taxon>
    </lineage>
</organism>
<evidence type="ECO:0000256" key="2">
    <source>
        <dbReference type="ARBA" id="ARBA00022679"/>
    </source>
</evidence>
<evidence type="ECO:0000256" key="1">
    <source>
        <dbReference type="ARBA" id="ARBA00008467"/>
    </source>
</evidence>
<comment type="caution">
    <text evidence="5">The sequence shown here is derived from an EMBL/GenBank/DDBJ whole genome shotgun (WGS) entry which is preliminary data.</text>
</comment>
<dbReference type="PROSITE" id="PS00606">
    <property type="entry name" value="KS3_1"/>
    <property type="match status" value="1"/>
</dbReference>
<dbReference type="PANTHER" id="PTHR11712:SF336">
    <property type="entry name" value="3-OXOACYL-[ACYL-CARRIER-PROTEIN] SYNTHASE, MITOCHONDRIAL"/>
    <property type="match status" value="1"/>
</dbReference>
<dbReference type="Pfam" id="PF02801">
    <property type="entry name" value="Ketoacyl-synt_C"/>
    <property type="match status" value="1"/>
</dbReference>
<dbReference type="InterPro" id="IPR016039">
    <property type="entry name" value="Thiolase-like"/>
</dbReference>
<dbReference type="SMART" id="SM00825">
    <property type="entry name" value="PKS_KS"/>
    <property type="match status" value="1"/>
</dbReference>
<dbReference type="Pfam" id="PF00109">
    <property type="entry name" value="ketoacyl-synt"/>
    <property type="match status" value="1"/>
</dbReference>
<dbReference type="InterPro" id="IPR000794">
    <property type="entry name" value="Beta-ketoacyl_synthase"/>
</dbReference>
<keyword evidence="6" id="KW-1185">Reference proteome</keyword>
<dbReference type="InterPro" id="IPR014030">
    <property type="entry name" value="Ketoacyl_synth_N"/>
</dbReference>
<evidence type="ECO:0000313" key="5">
    <source>
        <dbReference type="EMBL" id="RFM35882.1"/>
    </source>
</evidence>
<name>A0A3E1P6T7_9BACT</name>
<accession>A0A3E1P6T7</accession>
<dbReference type="Gene3D" id="3.40.47.10">
    <property type="match status" value="1"/>
</dbReference>
<dbReference type="CDD" id="cd00834">
    <property type="entry name" value="KAS_I_II"/>
    <property type="match status" value="1"/>
</dbReference>
<dbReference type="OrthoDB" id="9808669at2"/>
<evidence type="ECO:0000256" key="3">
    <source>
        <dbReference type="RuleBase" id="RU003694"/>
    </source>
</evidence>
<sequence length="403" mass="43488">MKKRVVVTGIGAISALGNNIAEMTESLENGSIQYNAIPSDRFSTSHKLFANNRGFMMDYDLYQSSWDKDVSIMSEVAVKCIREALESARLSEDELHANNAGLIIGTSVGASFPILQRIKKSVQDNEDDYELALYSTPKILGKIARAFKLNGYVSAISTACASGTNSIGRAFDLIENGKADIMISGGMDIFTELTYTGFNSLMAISKTKCKPFTKSRDGMSLGDGCAILILESLESAVERGAPIYAEIKGYHILNEAYHATAPHPDGIYALKCMKSALAYGGMSTDDVDYINAHGTGTGKNDSAELKGCEALLKEKTRKTYVGSTKCLTGHTLGAAGSIEAIISILSMQHNALYANYEADDLPESEKIEFVTQNKNNIPLDTVLSNSFGFGGNMASILLTKYKN</sequence>
<evidence type="ECO:0000313" key="6">
    <source>
        <dbReference type="Proteomes" id="UP000261174"/>
    </source>
</evidence>
<comment type="similarity">
    <text evidence="1 3">Belongs to the thiolase-like superfamily. Beta-ketoacyl-ACP synthases family.</text>
</comment>
<feature type="domain" description="Ketosynthase family 3 (KS3)" evidence="4">
    <location>
        <begin position="2"/>
        <end position="400"/>
    </location>
</feature>
<dbReference type="GO" id="GO:0004315">
    <property type="term" value="F:3-oxoacyl-[acyl-carrier-protein] synthase activity"/>
    <property type="evidence" value="ECO:0007669"/>
    <property type="project" value="InterPro"/>
</dbReference>
<dbReference type="GO" id="GO:0006633">
    <property type="term" value="P:fatty acid biosynthetic process"/>
    <property type="evidence" value="ECO:0007669"/>
    <property type="project" value="InterPro"/>
</dbReference>
<protein>
    <submittedName>
        <fullName evidence="5">Beta-ketoacyl-[acyl-carrier-protein] synthase family protein</fullName>
    </submittedName>
</protein>
<dbReference type="Proteomes" id="UP000261174">
    <property type="component" value="Unassembled WGS sequence"/>
</dbReference>
<dbReference type="SUPFAM" id="SSF53901">
    <property type="entry name" value="Thiolase-like"/>
    <property type="match status" value="2"/>
</dbReference>
<reference evidence="5 6" key="1">
    <citation type="submission" date="2018-08" db="EMBL/GenBank/DDBJ databases">
        <title>Chitinophaga sp. K20C18050901, a novel bacterium isolated from forest soil.</title>
        <authorList>
            <person name="Wang C."/>
        </authorList>
    </citation>
    <scope>NUCLEOTIDE SEQUENCE [LARGE SCALE GENOMIC DNA]</scope>
    <source>
        <strain evidence="5 6">K20C18050901</strain>
    </source>
</reference>
<gene>
    <name evidence="5" type="ORF">DXN04_10980</name>
</gene>
<dbReference type="InterPro" id="IPR014031">
    <property type="entry name" value="Ketoacyl_synth_C"/>
</dbReference>
<dbReference type="AlphaFoldDB" id="A0A3E1P6T7"/>
<keyword evidence="2 3" id="KW-0808">Transferase</keyword>
<dbReference type="PROSITE" id="PS52004">
    <property type="entry name" value="KS3_2"/>
    <property type="match status" value="1"/>
</dbReference>
<dbReference type="PANTHER" id="PTHR11712">
    <property type="entry name" value="POLYKETIDE SYNTHASE-RELATED"/>
    <property type="match status" value="1"/>
</dbReference>
<dbReference type="InterPro" id="IPR018201">
    <property type="entry name" value="Ketoacyl_synth_AS"/>
</dbReference>
<dbReference type="EMBL" id="QTJV01000002">
    <property type="protein sequence ID" value="RFM35882.1"/>
    <property type="molecule type" value="Genomic_DNA"/>
</dbReference>
<dbReference type="InterPro" id="IPR020841">
    <property type="entry name" value="PKS_Beta-ketoAc_synthase_dom"/>
</dbReference>